<comment type="caution">
    <text evidence="8">The sequence shown here is derived from an EMBL/GenBank/DDBJ whole genome shotgun (WGS) entry which is preliminary data.</text>
</comment>
<evidence type="ECO:0000256" key="7">
    <source>
        <dbReference type="SAM" id="Phobius"/>
    </source>
</evidence>
<name>A0A9W9FDK8_9EURO</name>
<feature type="transmembrane region" description="Helical" evidence="7">
    <location>
        <begin position="361"/>
        <end position="381"/>
    </location>
</feature>
<dbReference type="RefSeq" id="XP_056473871.1">
    <property type="nucleotide sequence ID" value="XM_056617712.1"/>
</dbReference>
<gene>
    <name evidence="8" type="ORF">N7532_005218</name>
</gene>
<evidence type="ECO:0000256" key="2">
    <source>
        <dbReference type="ARBA" id="ARBA00009012"/>
    </source>
</evidence>
<feature type="transmembrane region" description="Helical" evidence="7">
    <location>
        <begin position="29"/>
        <end position="55"/>
    </location>
</feature>
<proteinExistence type="inferred from homology"/>
<sequence length="390" mass="40623">MKPLIGILAVSALVYRAWARRSLTLLGLVVAGVSATMHALHPWSTPFLLLAVFYYGGTKATKVKHDVKARLTLSATGADGGEGPRNHIQVLANSLVATVLSIAHAAVLAKNPADSCFSFGQSAADILMVGIVAYGAHFPFNYAAVASDTFSSELGILSKSKPRLITSLTLREVPPGTNGGVTATGLAAGLLGSFTIALTSAIFLPFCSDSSGIRDRVIWTVALSSWGLLGSVLDSLLGGLLQASVVDKRSGKVVEGSGGRKVNLDIVSRVACSPTCKLLTVTQVLIHPGSTKPAVASGLTSSAVTSSTHLRETESVANAATLRGSRATGTSVGSQPGRAHDESHESRRVETGHDWLDNNGVNMLMAVSMSVGAMAIAQWVWGIELRELWA</sequence>
<evidence type="ECO:0000256" key="4">
    <source>
        <dbReference type="ARBA" id="ARBA00022989"/>
    </source>
</evidence>
<dbReference type="AlphaFoldDB" id="A0A9W9FDK8"/>
<dbReference type="Proteomes" id="UP001149074">
    <property type="component" value="Unassembled WGS sequence"/>
</dbReference>
<protein>
    <submittedName>
        <fullName evidence="8">Uncharacterized protein</fullName>
    </submittedName>
</protein>
<keyword evidence="5 7" id="KW-0472">Membrane</keyword>
<evidence type="ECO:0000313" key="8">
    <source>
        <dbReference type="EMBL" id="KAJ5098217.1"/>
    </source>
</evidence>
<evidence type="ECO:0000256" key="5">
    <source>
        <dbReference type="ARBA" id="ARBA00023136"/>
    </source>
</evidence>
<feature type="transmembrane region" description="Helical" evidence="7">
    <location>
        <begin position="218"/>
        <end position="241"/>
    </location>
</feature>
<evidence type="ECO:0000313" key="9">
    <source>
        <dbReference type="Proteomes" id="UP001149074"/>
    </source>
</evidence>
<dbReference type="PANTHER" id="PTHR13353:SF5">
    <property type="entry name" value="TRANSMEMBRANE PROTEIN 19"/>
    <property type="match status" value="1"/>
</dbReference>
<feature type="transmembrane region" description="Helical" evidence="7">
    <location>
        <begin position="181"/>
        <end position="206"/>
    </location>
</feature>
<evidence type="ECO:0000256" key="3">
    <source>
        <dbReference type="ARBA" id="ARBA00022692"/>
    </source>
</evidence>
<reference evidence="8" key="2">
    <citation type="journal article" date="2023" name="IMA Fungus">
        <title>Comparative genomic study of the Penicillium genus elucidates a diverse pangenome and 15 lateral gene transfer events.</title>
        <authorList>
            <person name="Petersen C."/>
            <person name="Sorensen T."/>
            <person name="Nielsen M.R."/>
            <person name="Sondergaard T.E."/>
            <person name="Sorensen J.L."/>
            <person name="Fitzpatrick D.A."/>
            <person name="Frisvad J.C."/>
            <person name="Nielsen K.L."/>
        </authorList>
    </citation>
    <scope>NUCLEOTIDE SEQUENCE</scope>
    <source>
        <strain evidence="8">IBT 30761</strain>
    </source>
</reference>
<evidence type="ECO:0000256" key="6">
    <source>
        <dbReference type="SAM" id="MobiDB-lite"/>
    </source>
</evidence>
<keyword evidence="9" id="KW-1185">Reference proteome</keyword>
<accession>A0A9W9FDK8</accession>
<keyword evidence="4 7" id="KW-1133">Transmembrane helix</keyword>
<dbReference type="InterPro" id="IPR002794">
    <property type="entry name" value="DUF92_TMEM19"/>
</dbReference>
<evidence type="ECO:0000256" key="1">
    <source>
        <dbReference type="ARBA" id="ARBA00004141"/>
    </source>
</evidence>
<dbReference type="EMBL" id="JAPQKI010000005">
    <property type="protein sequence ID" value="KAJ5098217.1"/>
    <property type="molecule type" value="Genomic_DNA"/>
</dbReference>
<comment type="similarity">
    <text evidence="2">Belongs to the TMEM19 family.</text>
</comment>
<dbReference type="Pfam" id="PF01940">
    <property type="entry name" value="DUF92"/>
    <property type="match status" value="1"/>
</dbReference>
<reference evidence="8" key="1">
    <citation type="submission" date="2022-11" db="EMBL/GenBank/DDBJ databases">
        <authorList>
            <person name="Petersen C."/>
        </authorList>
    </citation>
    <scope>NUCLEOTIDE SEQUENCE</scope>
    <source>
        <strain evidence="8">IBT 30761</strain>
    </source>
</reference>
<dbReference type="GO" id="GO:0016020">
    <property type="term" value="C:membrane"/>
    <property type="evidence" value="ECO:0007669"/>
    <property type="project" value="UniProtKB-SubCell"/>
</dbReference>
<feature type="region of interest" description="Disordered" evidence="6">
    <location>
        <begin position="325"/>
        <end position="349"/>
    </location>
</feature>
<dbReference type="GeneID" id="81356691"/>
<feature type="compositionally biased region" description="Basic and acidic residues" evidence="6">
    <location>
        <begin position="338"/>
        <end position="349"/>
    </location>
</feature>
<organism evidence="8 9">
    <name type="scientific">Penicillium argentinense</name>
    <dbReference type="NCBI Taxonomy" id="1131581"/>
    <lineage>
        <taxon>Eukaryota</taxon>
        <taxon>Fungi</taxon>
        <taxon>Dikarya</taxon>
        <taxon>Ascomycota</taxon>
        <taxon>Pezizomycotina</taxon>
        <taxon>Eurotiomycetes</taxon>
        <taxon>Eurotiomycetidae</taxon>
        <taxon>Eurotiales</taxon>
        <taxon>Aspergillaceae</taxon>
        <taxon>Penicillium</taxon>
    </lineage>
</organism>
<dbReference type="OrthoDB" id="30881at2759"/>
<comment type="subcellular location">
    <subcellularLocation>
        <location evidence="1">Membrane</location>
        <topology evidence="1">Multi-pass membrane protein</topology>
    </subcellularLocation>
</comment>
<dbReference type="PANTHER" id="PTHR13353">
    <property type="entry name" value="TRANSMEMBRANE PROTEIN 19"/>
    <property type="match status" value="1"/>
</dbReference>
<keyword evidence="3 7" id="KW-0812">Transmembrane</keyword>